<protein>
    <submittedName>
        <fullName evidence="3">DNA transformation competence protein</fullName>
    </submittedName>
</protein>
<comment type="caution">
    <text evidence="3">The sequence shown here is derived from an EMBL/GenBank/DDBJ whole genome shotgun (WGS) entry which is preliminary data.</text>
</comment>
<feature type="domain" description="Magnesium chelatase ChlI-like catalytic" evidence="1">
    <location>
        <begin position="2"/>
        <end position="48"/>
    </location>
</feature>
<dbReference type="InterPro" id="IPR000523">
    <property type="entry name" value="Mg_chelatse_chII-like_cat_dom"/>
</dbReference>
<dbReference type="OrthoDB" id="9813147at2"/>
<proteinExistence type="predicted"/>
<feature type="domain" description="Mg chelatase-related protein C-terminal" evidence="2">
    <location>
        <begin position="54"/>
        <end position="145"/>
    </location>
</feature>
<accession>A0A4Q0XMN9</accession>
<dbReference type="InterPro" id="IPR045006">
    <property type="entry name" value="CHLI-like"/>
</dbReference>
<evidence type="ECO:0000259" key="1">
    <source>
        <dbReference type="Pfam" id="PF01078"/>
    </source>
</evidence>
<organism evidence="3 4">
    <name type="scientific">Candidatus Marinarcus aquaticus</name>
    <dbReference type="NCBI Taxonomy" id="2044504"/>
    <lineage>
        <taxon>Bacteria</taxon>
        <taxon>Pseudomonadati</taxon>
        <taxon>Campylobacterota</taxon>
        <taxon>Epsilonproteobacteria</taxon>
        <taxon>Campylobacterales</taxon>
        <taxon>Arcobacteraceae</taxon>
        <taxon>Candidatus Marinarcus</taxon>
    </lineage>
</organism>
<dbReference type="AlphaFoldDB" id="A0A4Q0XMN9"/>
<evidence type="ECO:0000259" key="2">
    <source>
        <dbReference type="Pfam" id="PF13335"/>
    </source>
</evidence>
<evidence type="ECO:0000313" key="4">
    <source>
        <dbReference type="Proteomes" id="UP000290657"/>
    </source>
</evidence>
<dbReference type="Proteomes" id="UP000290657">
    <property type="component" value="Unassembled WGS sequence"/>
</dbReference>
<reference evidence="3 4" key="1">
    <citation type="submission" date="2017-10" db="EMBL/GenBank/DDBJ databases">
        <title>Genomics of the genus Arcobacter.</title>
        <authorList>
            <person name="Perez-Cataluna A."/>
            <person name="Figueras M.J."/>
        </authorList>
    </citation>
    <scope>NUCLEOTIDE SEQUENCE [LARGE SCALE GENOMIC DNA]</scope>
    <source>
        <strain evidence="3 4">CECT 8987</strain>
    </source>
</reference>
<dbReference type="GO" id="GO:0005524">
    <property type="term" value="F:ATP binding"/>
    <property type="evidence" value="ECO:0007669"/>
    <property type="project" value="InterPro"/>
</dbReference>
<dbReference type="Pfam" id="PF13335">
    <property type="entry name" value="Mg_chelatase_C"/>
    <property type="match status" value="1"/>
</dbReference>
<keyword evidence="4" id="KW-1185">Reference proteome</keyword>
<sequence length="148" mass="17225">MSPCGNLLSTHKECRCSDVEVNRYKGRLSEPFLDRIDLYVTMTDVNKNDRSDVSSLEFHEQVLKAFKMQKQRAQESLNGKLEDEILNRYCILNEESQMVLDKAIVNLNLSFRSINKVKKVARTIADLEQSETIQRIHLMEALSYRKRA</sequence>
<dbReference type="Gene3D" id="3.40.50.300">
    <property type="entry name" value="P-loop containing nucleotide triphosphate hydrolases"/>
    <property type="match status" value="1"/>
</dbReference>
<dbReference type="PANTHER" id="PTHR32039">
    <property type="entry name" value="MAGNESIUM-CHELATASE SUBUNIT CHLI"/>
    <property type="match status" value="1"/>
</dbReference>
<dbReference type="InterPro" id="IPR027417">
    <property type="entry name" value="P-loop_NTPase"/>
</dbReference>
<name>A0A4Q0XMN9_9BACT</name>
<evidence type="ECO:0000313" key="3">
    <source>
        <dbReference type="EMBL" id="RXJ54564.1"/>
    </source>
</evidence>
<dbReference type="RefSeq" id="WP_128996911.1">
    <property type="nucleotide sequence ID" value="NZ_PDKN01000009.1"/>
</dbReference>
<dbReference type="PANTHER" id="PTHR32039:SF7">
    <property type="entry name" value="COMPETENCE PROTEIN COMM"/>
    <property type="match status" value="1"/>
</dbReference>
<gene>
    <name evidence="3" type="ORF">CRV04_11040</name>
</gene>
<dbReference type="SUPFAM" id="SSF52540">
    <property type="entry name" value="P-loop containing nucleoside triphosphate hydrolases"/>
    <property type="match status" value="1"/>
</dbReference>
<dbReference type="Pfam" id="PF01078">
    <property type="entry name" value="Mg_chelatase"/>
    <property type="match status" value="1"/>
</dbReference>
<dbReference type="EMBL" id="PDKN01000009">
    <property type="protein sequence ID" value="RXJ54564.1"/>
    <property type="molecule type" value="Genomic_DNA"/>
</dbReference>
<dbReference type="InterPro" id="IPR025158">
    <property type="entry name" value="Mg_chelat-rel_C"/>
</dbReference>